<dbReference type="OrthoDB" id="268400at2759"/>
<evidence type="ECO:0000256" key="4">
    <source>
        <dbReference type="ARBA" id="ARBA00023136"/>
    </source>
</evidence>
<dbReference type="PANTHER" id="PTHR23502">
    <property type="entry name" value="MAJOR FACILITATOR SUPERFAMILY"/>
    <property type="match status" value="1"/>
</dbReference>
<feature type="transmembrane region" description="Helical" evidence="5">
    <location>
        <begin position="136"/>
        <end position="155"/>
    </location>
</feature>
<feature type="transmembrane region" description="Helical" evidence="5">
    <location>
        <begin position="330"/>
        <end position="355"/>
    </location>
</feature>
<feature type="transmembrane region" description="Helical" evidence="5">
    <location>
        <begin position="410"/>
        <end position="434"/>
    </location>
</feature>
<reference evidence="7 8" key="1">
    <citation type="submission" date="2015-01" db="EMBL/GenBank/DDBJ databases">
        <title>The Genome Sequence of Ochroconis gallopava CBS43764.</title>
        <authorList>
            <consortium name="The Broad Institute Genomics Platform"/>
            <person name="Cuomo C."/>
            <person name="de Hoog S."/>
            <person name="Gorbushina A."/>
            <person name="Stielow B."/>
            <person name="Teixiera M."/>
            <person name="Abouelleil A."/>
            <person name="Chapman S.B."/>
            <person name="Priest M."/>
            <person name="Young S.K."/>
            <person name="Wortman J."/>
            <person name="Nusbaum C."/>
            <person name="Birren B."/>
        </authorList>
    </citation>
    <scope>NUCLEOTIDE SEQUENCE [LARGE SCALE GENOMIC DNA]</scope>
    <source>
        <strain evidence="7 8">CBS 43764</strain>
    </source>
</reference>
<keyword evidence="3 5" id="KW-1133">Transmembrane helix</keyword>
<protein>
    <recommendedName>
        <fullName evidence="6">Major facilitator superfamily (MFS) profile domain-containing protein</fullName>
    </recommendedName>
</protein>
<feature type="transmembrane region" description="Helical" evidence="5">
    <location>
        <begin position="161"/>
        <end position="182"/>
    </location>
</feature>
<proteinExistence type="predicted"/>
<feature type="transmembrane region" description="Helical" evidence="5">
    <location>
        <begin position="224"/>
        <end position="244"/>
    </location>
</feature>
<dbReference type="InterPro" id="IPR020846">
    <property type="entry name" value="MFS_dom"/>
</dbReference>
<evidence type="ECO:0000256" key="2">
    <source>
        <dbReference type="ARBA" id="ARBA00022692"/>
    </source>
</evidence>
<feature type="transmembrane region" description="Helical" evidence="5">
    <location>
        <begin position="446"/>
        <end position="468"/>
    </location>
</feature>
<feature type="transmembrane region" description="Helical" evidence="5">
    <location>
        <begin position="367"/>
        <end position="389"/>
    </location>
</feature>
<dbReference type="PROSITE" id="PS50850">
    <property type="entry name" value="MFS"/>
    <property type="match status" value="1"/>
</dbReference>
<dbReference type="SUPFAM" id="SSF103473">
    <property type="entry name" value="MFS general substrate transporter"/>
    <property type="match status" value="1"/>
</dbReference>
<evidence type="ECO:0000313" key="7">
    <source>
        <dbReference type="EMBL" id="KIW05425.1"/>
    </source>
</evidence>
<keyword evidence="4 5" id="KW-0472">Membrane</keyword>
<dbReference type="Proteomes" id="UP000053259">
    <property type="component" value="Unassembled WGS sequence"/>
</dbReference>
<evidence type="ECO:0000256" key="1">
    <source>
        <dbReference type="ARBA" id="ARBA00004141"/>
    </source>
</evidence>
<dbReference type="HOGENOM" id="CLU_008455_13_4_1"/>
<dbReference type="GeneID" id="27311908"/>
<comment type="subcellular location">
    <subcellularLocation>
        <location evidence="1">Membrane</location>
        <topology evidence="1">Multi-pass membrane protein</topology>
    </subcellularLocation>
</comment>
<evidence type="ECO:0000313" key="8">
    <source>
        <dbReference type="Proteomes" id="UP000053259"/>
    </source>
</evidence>
<dbReference type="VEuPathDB" id="FungiDB:PV09_03935"/>
<dbReference type="RefSeq" id="XP_016215294.1">
    <property type="nucleotide sequence ID" value="XM_016357205.1"/>
</dbReference>
<evidence type="ECO:0000256" key="5">
    <source>
        <dbReference type="SAM" id="Phobius"/>
    </source>
</evidence>
<dbReference type="InterPro" id="IPR036259">
    <property type="entry name" value="MFS_trans_sf"/>
</dbReference>
<dbReference type="EMBL" id="KN847538">
    <property type="protein sequence ID" value="KIW05425.1"/>
    <property type="molecule type" value="Genomic_DNA"/>
</dbReference>
<evidence type="ECO:0000256" key="3">
    <source>
        <dbReference type="ARBA" id="ARBA00022989"/>
    </source>
</evidence>
<dbReference type="GO" id="GO:0022857">
    <property type="term" value="F:transmembrane transporter activity"/>
    <property type="evidence" value="ECO:0007669"/>
    <property type="project" value="InterPro"/>
</dbReference>
<name>A0A0D2AFZ8_9PEZI</name>
<gene>
    <name evidence="7" type="ORF">PV09_03935</name>
</gene>
<feature type="transmembrane region" description="Helical" evidence="5">
    <location>
        <begin position="507"/>
        <end position="529"/>
    </location>
</feature>
<feature type="domain" description="Major facilitator superfamily (MFS) profile" evidence="6">
    <location>
        <begin position="65"/>
        <end position="530"/>
    </location>
</feature>
<dbReference type="GO" id="GO:0005886">
    <property type="term" value="C:plasma membrane"/>
    <property type="evidence" value="ECO:0007669"/>
    <property type="project" value="TreeGrafter"/>
</dbReference>
<keyword evidence="2 5" id="KW-0812">Transmembrane</keyword>
<dbReference type="InterPro" id="IPR011701">
    <property type="entry name" value="MFS"/>
</dbReference>
<dbReference type="Gene3D" id="1.20.1250.20">
    <property type="entry name" value="MFS general substrate transporter like domains"/>
    <property type="match status" value="1"/>
</dbReference>
<dbReference type="AlphaFoldDB" id="A0A0D2AFZ8"/>
<feature type="transmembrane region" description="Helical" evidence="5">
    <location>
        <begin position="66"/>
        <end position="90"/>
    </location>
</feature>
<dbReference type="STRING" id="253628.A0A0D2AFZ8"/>
<dbReference type="PANTHER" id="PTHR23502:SF34">
    <property type="entry name" value="PROTEIN HOL1"/>
    <property type="match status" value="1"/>
</dbReference>
<dbReference type="InParanoid" id="A0A0D2AFZ8"/>
<feature type="transmembrane region" description="Helical" evidence="5">
    <location>
        <begin position="475"/>
        <end position="495"/>
    </location>
</feature>
<dbReference type="Pfam" id="PF07690">
    <property type="entry name" value="MFS_1"/>
    <property type="match status" value="1"/>
</dbReference>
<keyword evidence="8" id="KW-1185">Reference proteome</keyword>
<evidence type="ECO:0000259" key="6">
    <source>
        <dbReference type="PROSITE" id="PS50850"/>
    </source>
</evidence>
<feature type="transmembrane region" description="Helical" evidence="5">
    <location>
        <begin position="194"/>
        <end position="218"/>
    </location>
</feature>
<sequence length="539" mass="59500">MEAKVPSPTIDKLEDCNSVTKHEDQNLNERTTGDVLLVTKTNHVRRIPVPTNDPNDPLNFNKWRKLGIVVTCCWFSIFSILSLSGTGTFMNTLYEMYGAHHSAEQITGLSTYPTMVMAFGCLGLLPLSFVLGRRPVFLLAVSIAFICNLTAGGSKDFRGHFISRIFVGLATGATESILPLILSDITFLNERSFFFGLYWSVQNGVSSGILIGLSYLVAATSWRWYYWLFGITLGVSALMVVFLLPETKFFRSPTSLDGQVVYTDEFGTTHIVSDEEARERWGNVQEHVTVTTEKRTFIQELKPWSDVTPNGIQILASAYMKILQALTSPGVIFALMCASISLGIGIGITLVYSTILVEAYHWSASSVGLFNAGVIPASLLAMFYAGFCADKINLWLARRNNGIHRPEHHLVHLIVPCLTGVCGIVVIAVCASHPEKYSAWGLVFGWAIYQFSFTCILITSTTFAAEVIPQNPGAAIVAVIGGKNIVSFSASYGIVPMVSKYSYMKAFMILMGIFIAIFALGVPVFFLNHKWRKTISHRR</sequence>
<organism evidence="7 8">
    <name type="scientific">Verruconis gallopava</name>
    <dbReference type="NCBI Taxonomy" id="253628"/>
    <lineage>
        <taxon>Eukaryota</taxon>
        <taxon>Fungi</taxon>
        <taxon>Dikarya</taxon>
        <taxon>Ascomycota</taxon>
        <taxon>Pezizomycotina</taxon>
        <taxon>Dothideomycetes</taxon>
        <taxon>Pleosporomycetidae</taxon>
        <taxon>Venturiales</taxon>
        <taxon>Sympoventuriaceae</taxon>
        <taxon>Verruconis</taxon>
    </lineage>
</organism>
<feature type="transmembrane region" description="Helical" evidence="5">
    <location>
        <begin position="110"/>
        <end position="129"/>
    </location>
</feature>
<accession>A0A0D2AFZ8</accession>